<comment type="pathway">
    <text evidence="3">Phospholipid metabolism; phosphatidylethanolamine biosynthesis; phosphatidylethanolamine from ethanolamine: step 1/3.</text>
</comment>
<dbReference type="SUPFAM" id="SSF56112">
    <property type="entry name" value="Protein kinase-like (PK-like)"/>
    <property type="match status" value="1"/>
</dbReference>
<dbReference type="PANTHER" id="PTHR22603:SF66">
    <property type="entry name" value="ETHANOLAMINE KINASE"/>
    <property type="match status" value="1"/>
</dbReference>
<accession>A0AAV5WWU2</accession>
<sequence>MESLPLFDVSLPVEDITACKDIARILTCTIRKDWSIDQLEVEVFTNGITNKIFSICSKEDRTDRLVYRVFGHGTDRIIDRIKELEQWQKLASVGLAAKIIGRFHNGIVCEYLPGDPLLLQQLQWADVQHAIAEVMAKMHELTIGGVPCTFPKLNQFIENLQPTFGKNQEKYDEKFGSIDLRTLSSDLQKKIESLNARVVFCHNDLLIHNILIEDSGSNLPKNGSKTNGNSKSKVKLTFIDYEYADSNYELFDIANHFNEWAGVENVDYSMCPDETVKRKFLEYYYSFRTEEEKVDIDATLKQIPLFEAASHLFWTVWALVQSQNSTIKFDYLGYAASRFAQYKLKLSLYSQ</sequence>
<dbReference type="CDD" id="cd05157">
    <property type="entry name" value="ETNK_euk"/>
    <property type="match status" value="1"/>
</dbReference>
<dbReference type="GO" id="GO:0004305">
    <property type="term" value="F:ethanolamine kinase activity"/>
    <property type="evidence" value="ECO:0007669"/>
    <property type="project" value="UniProtKB-EC"/>
</dbReference>
<dbReference type="EMBL" id="BTSY01000007">
    <property type="protein sequence ID" value="GMT35778.1"/>
    <property type="molecule type" value="Genomic_DNA"/>
</dbReference>
<evidence type="ECO:0000313" key="6">
    <source>
        <dbReference type="EMBL" id="GMT35778.1"/>
    </source>
</evidence>
<dbReference type="Proteomes" id="UP001432322">
    <property type="component" value="Unassembled WGS sequence"/>
</dbReference>
<comment type="similarity">
    <text evidence="4">Belongs to the choline/ethanolamine kinase family.</text>
</comment>
<keyword evidence="1" id="KW-0443">Lipid metabolism</keyword>
<keyword evidence="1" id="KW-0444">Lipid biosynthesis</keyword>
<organism evidence="6 7">
    <name type="scientific">Pristionchus fissidentatus</name>
    <dbReference type="NCBI Taxonomy" id="1538716"/>
    <lineage>
        <taxon>Eukaryota</taxon>
        <taxon>Metazoa</taxon>
        <taxon>Ecdysozoa</taxon>
        <taxon>Nematoda</taxon>
        <taxon>Chromadorea</taxon>
        <taxon>Rhabditida</taxon>
        <taxon>Rhabditina</taxon>
        <taxon>Diplogasteromorpha</taxon>
        <taxon>Diplogasteroidea</taxon>
        <taxon>Neodiplogasteridae</taxon>
        <taxon>Pristionchus</taxon>
    </lineage>
</organism>
<dbReference type="AlphaFoldDB" id="A0AAV5WWU2"/>
<keyword evidence="2" id="KW-1208">Phospholipid metabolism</keyword>
<dbReference type="PANTHER" id="PTHR22603">
    <property type="entry name" value="CHOLINE/ETHANOALAMINE KINASE"/>
    <property type="match status" value="1"/>
</dbReference>
<keyword evidence="1" id="KW-0594">Phospholipid biosynthesis</keyword>
<name>A0AAV5WWU2_9BILA</name>
<dbReference type="Gene3D" id="3.30.200.20">
    <property type="entry name" value="Phosphorylase Kinase, domain 1"/>
    <property type="match status" value="1"/>
</dbReference>
<evidence type="ECO:0000256" key="1">
    <source>
        <dbReference type="ARBA" id="ARBA00023209"/>
    </source>
</evidence>
<dbReference type="InterPro" id="IPR011009">
    <property type="entry name" value="Kinase-like_dom_sf"/>
</dbReference>
<comment type="caution">
    <text evidence="6">The sequence shown here is derived from an EMBL/GenBank/DDBJ whole genome shotgun (WGS) entry which is preliminary data.</text>
</comment>
<evidence type="ECO:0000256" key="5">
    <source>
        <dbReference type="ARBA" id="ARBA00038874"/>
    </source>
</evidence>
<evidence type="ECO:0000256" key="4">
    <source>
        <dbReference type="ARBA" id="ARBA00038211"/>
    </source>
</evidence>
<gene>
    <name evidence="6" type="ORF">PFISCL1PPCAC_27075</name>
</gene>
<evidence type="ECO:0000256" key="3">
    <source>
        <dbReference type="ARBA" id="ARBA00037883"/>
    </source>
</evidence>
<proteinExistence type="inferred from homology"/>
<keyword evidence="7" id="KW-1185">Reference proteome</keyword>
<dbReference type="Gene3D" id="3.90.1200.10">
    <property type="match status" value="1"/>
</dbReference>
<protein>
    <recommendedName>
        <fullName evidence="5">ethanolamine kinase</fullName>
        <ecNumber evidence="5">2.7.1.82</ecNumber>
    </recommendedName>
</protein>
<dbReference type="GO" id="GO:0006646">
    <property type="term" value="P:phosphatidylethanolamine biosynthetic process"/>
    <property type="evidence" value="ECO:0007669"/>
    <property type="project" value="TreeGrafter"/>
</dbReference>
<dbReference type="GO" id="GO:0005737">
    <property type="term" value="C:cytoplasm"/>
    <property type="evidence" value="ECO:0007669"/>
    <property type="project" value="TreeGrafter"/>
</dbReference>
<dbReference type="EC" id="2.7.1.82" evidence="5"/>
<reference evidence="6" key="1">
    <citation type="submission" date="2023-10" db="EMBL/GenBank/DDBJ databases">
        <title>Genome assembly of Pristionchus species.</title>
        <authorList>
            <person name="Yoshida K."/>
            <person name="Sommer R.J."/>
        </authorList>
    </citation>
    <scope>NUCLEOTIDE SEQUENCE</scope>
    <source>
        <strain evidence="6">RS5133</strain>
    </source>
</reference>
<evidence type="ECO:0000256" key="2">
    <source>
        <dbReference type="ARBA" id="ARBA00023264"/>
    </source>
</evidence>
<evidence type="ECO:0000313" key="7">
    <source>
        <dbReference type="Proteomes" id="UP001432322"/>
    </source>
</evidence>
<dbReference type="Pfam" id="PF01633">
    <property type="entry name" value="Choline_kinase"/>
    <property type="match status" value="1"/>
</dbReference>